<dbReference type="PROSITE" id="PS52004">
    <property type="entry name" value="KS3_2"/>
    <property type="match status" value="1"/>
</dbReference>
<dbReference type="Pfam" id="PF00550">
    <property type="entry name" value="PP-binding"/>
    <property type="match status" value="1"/>
</dbReference>
<evidence type="ECO:0000256" key="6">
    <source>
        <dbReference type="ARBA" id="ARBA00022741"/>
    </source>
</evidence>
<evidence type="ECO:0000256" key="7">
    <source>
        <dbReference type="ARBA" id="ARBA00022840"/>
    </source>
</evidence>
<sequence length="1250" mass="127892">MAGEQHTAPRAAAQVRDEEAYARVQQLVETSAADFWAPIAQRALHWFDARRGAWLHRAGAGWSGWDGRSGARVVSHEEWTPWEACVDAADSPVVRWYAGGLTNAAFNEVDRFVLLSHGGACAFIGEATGERTTLRQLLLESVVAAAALRGEWGLSAGQRMAVYLPNDVRGVVWIEAAKRAAVPYVAVASGTSAESLADRLADTAASLLVTSDALLRVAADAAARVAPPPRGVVSPAAIALPEGWAAAAPALHRARVRLLAELEADARRMAAFWSISAPAPVDATYPLFVLYTSGSTGKPKGIVHTHGGYLVGVGLTCETVFALQPARDVLFVIATAGWITGQSYMISAALLAGVPSVLLDGSAVSPPGRFAATVSRHRVSVLKAGSTFLRMLMTMPSADALLAQHDLSSLRLGTFCAEPVNEAVHRFAAAHLTPTYINSYWATEHGGIVWSRCFANEAQPLTPDTATWPLPWIAGAVLCRRGDEWGAAACGERGETVIRRRFPYQALTVWTSAGFGEAAWRGDVARWRSYFAAGVGFVQGDTAAVREDGAFTFHGRSDEVINVGGHRIGTAEIESALLADAEHAGSALRNCVVVGCPDAVLGAAPVAFVVLREAEGRRGALDEGRLRQRVLERLGPVAVPVRFVVATGLPETYSGKIMRGVLQRMLAGEPLGDLNASRNPECVPALLAAVRAGDAADGGVEAAAAADGAAGGEGVTEESLRRLVGEVVRNLLGAVHVSPSAPLMEAGIDSLSVTHLVTELSRRTGVSLSSTLIFEHPTADAIVAHLLARTRPPPSPADAIRRFHARDARDLAAAAAARRGRRGGVPPAVSAVSGVWPCGAPSSAALRKMADAAFDAASGGGAPARWGGEAEGAASHVAAIASVQLFDARAFGLTPAEAAAIDPQQRLLLEHCAAAHEAARLPRGACVGALVAIGHTDFADAAARGGVDRGGVGAGRALAAGRVAFALDLHGPCAAIDTACSSALVALHAAAACVAAAQCAHALAAAVNLVLSPHASAAYARAGMLSPRGRCRTFDARADGYVRGEGVGAASVGGGGGGVWALEGSAVRQDGRSASLTAPNGSAQAALLEEAAARTAACGGMCAVEAHGTGTPLGDPTEVRALARAATRGECALGGVKACVGHLEAAAGMAGLAKAAGGVRARAASPNAQLRVLNPHAAAAASAPLAFAAATSALPHGGAAAAGVSSFGYSGTIAHAVLSSPAAAAEAAAPPPPSFRRLRRAAFARSRRTS</sequence>
<keyword evidence="7" id="KW-0067">ATP-binding</keyword>
<dbReference type="PROSITE" id="PS00455">
    <property type="entry name" value="AMP_BINDING"/>
    <property type="match status" value="1"/>
</dbReference>
<dbReference type="PANTHER" id="PTHR24095">
    <property type="entry name" value="ACETYL-COENZYME A SYNTHETASE"/>
    <property type="match status" value="1"/>
</dbReference>
<dbReference type="Pfam" id="PF02801">
    <property type="entry name" value="Ketoacyl-synt_C"/>
    <property type="match status" value="1"/>
</dbReference>
<dbReference type="SUPFAM" id="SSF47336">
    <property type="entry name" value="ACP-like"/>
    <property type="match status" value="1"/>
</dbReference>
<dbReference type="SUPFAM" id="SSF56801">
    <property type="entry name" value="Acetyl-CoA synthetase-like"/>
    <property type="match status" value="1"/>
</dbReference>
<dbReference type="InterPro" id="IPR018201">
    <property type="entry name" value="Ketoacyl_synth_AS"/>
</dbReference>
<evidence type="ECO:0000256" key="1">
    <source>
        <dbReference type="ARBA" id="ARBA00013275"/>
    </source>
</evidence>
<dbReference type="GO" id="GO:0006633">
    <property type="term" value="P:fatty acid biosynthetic process"/>
    <property type="evidence" value="ECO:0007669"/>
    <property type="project" value="InterPro"/>
</dbReference>
<dbReference type="Proteomes" id="UP001515480">
    <property type="component" value="Unassembled WGS sequence"/>
</dbReference>
<evidence type="ECO:0000256" key="4">
    <source>
        <dbReference type="ARBA" id="ARBA00022598"/>
    </source>
</evidence>
<dbReference type="Gene3D" id="3.40.47.10">
    <property type="match status" value="1"/>
</dbReference>
<dbReference type="InterPro" id="IPR000873">
    <property type="entry name" value="AMP-dep_synth/lig_dom"/>
</dbReference>
<feature type="domain" description="Ketosynthase family 3 (KS3)" evidence="9">
    <location>
        <begin position="813"/>
        <end position="1220"/>
    </location>
</feature>
<dbReference type="InterPro" id="IPR014030">
    <property type="entry name" value="Ketoacyl_synth_N"/>
</dbReference>
<dbReference type="GO" id="GO:0031177">
    <property type="term" value="F:phosphopantetheine binding"/>
    <property type="evidence" value="ECO:0007669"/>
    <property type="project" value="InterPro"/>
</dbReference>
<dbReference type="GO" id="GO:0004315">
    <property type="term" value="F:3-oxoacyl-[acyl-carrier-protein] synthase activity"/>
    <property type="evidence" value="ECO:0007669"/>
    <property type="project" value="InterPro"/>
</dbReference>
<keyword evidence="6" id="KW-0547">Nucleotide-binding</keyword>
<protein>
    <recommendedName>
        <fullName evidence="1">acetate--CoA ligase</fullName>
        <ecNumber evidence="1">6.2.1.1</ecNumber>
    </recommendedName>
</protein>
<dbReference type="GO" id="GO:0005524">
    <property type="term" value="F:ATP binding"/>
    <property type="evidence" value="ECO:0007669"/>
    <property type="project" value="UniProtKB-KW"/>
</dbReference>
<keyword evidence="11" id="KW-1185">Reference proteome</keyword>
<dbReference type="InterPro" id="IPR014031">
    <property type="entry name" value="Ketoacyl_synth_C"/>
</dbReference>
<accession>A0AB34JHF0</accession>
<gene>
    <name evidence="10" type="ORF">AB1Y20_020978</name>
</gene>
<dbReference type="PROSITE" id="PS50075">
    <property type="entry name" value="CARRIER"/>
    <property type="match status" value="1"/>
</dbReference>
<dbReference type="PROSITE" id="PS00606">
    <property type="entry name" value="KS3_1"/>
    <property type="match status" value="1"/>
</dbReference>
<dbReference type="GO" id="GO:0003987">
    <property type="term" value="F:acetate-CoA ligase activity"/>
    <property type="evidence" value="ECO:0007669"/>
    <property type="project" value="UniProtKB-EC"/>
</dbReference>
<feature type="domain" description="Carrier" evidence="8">
    <location>
        <begin position="714"/>
        <end position="790"/>
    </location>
</feature>
<dbReference type="Pfam" id="PF00109">
    <property type="entry name" value="ketoacyl-synt"/>
    <property type="match status" value="1"/>
</dbReference>
<dbReference type="InterPro" id="IPR020806">
    <property type="entry name" value="PKS_PP-bd"/>
</dbReference>
<keyword evidence="4" id="KW-0436">Ligase</keyword>
<dbReference type="Gene3D" id="3.30.300.30">
    <property type="match status" value="1"/>
</dbReference>
<dbReference type="InterPro" id="IPR045851">
    <property type="entry name" value="AMP-bd_C_sf"/>
</dbReference>
<dbReference type="PROSITE" id="PS00012">
    <property type="entry name" value="PHOSPHOPANTETHEINE"/>
    <property type="match status" value="1"/>
</dbReference>
<dbReference type="AlphaFoldDB" id="A0AB34JHF0"/>
<dbReference type="SMART" id="SM00823">
    <property type="entry name" value="PKS_PP"/>
    <property type="match status" value="1"/>
</dbReference>
<dbReference type="Pfam" id="PF13193">
    <property type="entry name" value="AMP-binding_C"/>
    <property type="match status" value="1"/>
</dbReference>
<keyword evidence="3" id="KW-0597">Phosphoprotein</keyword>
<dbReference type="InterPro" id="IPR020845">
    <property type="entry name" value="AMP-binding_CS"/>
</dbReference>
<dbReference type="InterPro" id="IPR006162">
    <property type="entry name" value="Ppantetheine_attach_site"/>
</dbReference>
<dbReference type="InterPro" id="IPR025110">
    <property type="entry name" value="AMP-bd_C"/>
</dbReference>
<evidence type="ECO:0000313" key="11">
    <source>
        <dbReference type="Proteomes" id="UP001515480"/>
    </source>
</evidence>
<dbReference type="SMART" id="SM00825">
    <property type="entry name" value="PKS_KS"/>
    <property type="match status" value="1"/>
</dbReference>
<dbReference type="GO" id="GO:0005829">
    <property type="term" value="C:cytosol"/>
    <property type="evidence" value="ECO:0007669"/>
    <property type="project" value="TreeGrafter"/>
</dbReference>
<name>A0AB34JHF0_PRYPA</name>
<dbReference type="PANTHER" id="PTHR24095:SF14">
    <property type="entry name" value="ACETYL-COENZYME A SYNTHETASE 1"/>
    <property type="match status" value="1"/>
</dbReference>
<evidence type="ECO:0000256" key="3">
    <source>
        <dbReference type="ARBA" id="ARBA00022553"/>
    </source>
</evidence>
<dbReference type="Gene3D" id="3.40.50.12780">
    <property type="entry name" value="N-terminal domain of ligase-like"/>
    <property type="match status" value="1"/>
</dbReference>
<proteinExistence type="predicted"/>
<dbReference type="Pfam" id="PF00501">
    <property type="entry name" value="AMP-binding"/>
    <property type="match status" value="1"/>
</dbReference>
<dbReference type="InterPro" id="IPR036736">
    <property type="entry name" value="ACP-like_sf"/>
</dbReference>
<dbReference type="InterPro" id="IPR020841">
    <property type="entry name" value="PKS_Beta-ketoAc_synthase_dom"/>
</dbReference>
<dbReference type="InterPro" id="IPR016039">
    <property type="entry name" value="Thiolase-like"/>
</dbReference>
<evidence type="ECO:0000256" key="5">
    <source>
        <dbReference type="ARBA" id="ARBA00022679"/>
    </source>
</evidence>
<evidence type="ECO:0000313" key="10">
    <source>
        <dbReference type="EMBL" id="KAL1521309.1"/>
    </source>
</evidence>
<keyword evidence="5" id="KW-0808">Transferase</keyword>
<dbReference type="InterPro" id="IPR042099">
    <property type="entry name" value="ANL_N_sf"/>
</dbReference>
<comment type="caution">
    <text evidence="10">The sequence shown here is derived from an EMBL/GenBank/DDBJ whole genome shotgun (WGS) entry which is preliminary data.</text>
</comment>
<dbReference type="InterPro" id="IPR009081">
    <property type="entry name" value="PP-bd_ACP"/>
</dbReference>
<evidence type="ECO:0000259" key="8">
    <source>
        <dbReference type="PROSITE" id="PS50075"/>
    </source>
</evidence>
<reference evidence="10 11" key="1">
    <citation type="journal article" date="2024" name="Science">
        <title>Giant polyketide synthase enzymes in the biosynthesis of giant marine polyether toxins.</title>
        <authorList>
            <person name="Fallon T.R."/>
            <person name="Shende V.V."/>
            <person name="Wierzbicki I.H."/>
            <person name="Pendleton A.L."/>
            <person name="Watervoot N.F."/>
            <person name="Auber R.P."/>
            <person name="Gonzalez D.J."/>
            <person name="Wisecaver J.H."/>
            <person name="Moore B.S."/>
        </authorList>
    </citation>
    <scope>NUCLEOTIDE SEQUENCE [LARGE SCALE GENOMIC DNA]</scope>
    <source>
        <strain evidence="10 11">12B1</strain>
    </source>
</reference>
<dbReference type="GO" id="GO:0006085">
    <property type="term" value="P:acetyl-CoA biosynthetic process"/>
    <property type="evidence" value="ECO:0007669"/>
    <property type="project" value="TreeGrafter"/>
</dbReference>
<dbReference type="EC" id="6.2.1.1" evidence="1"/>
<organism evidence="10 11">
    <name type="scientific">Prymnesium parvum</name>
    <name type="common">Toxic golden alga</name>
    <dbReference type="NCBI Taxonomy" id="97485"/>
    <lineage>
        <taxon>Eukaryota</taxon>
        <taxon>Haptista</taxon>
        <taxon>Haptophyta</taxon>
        <taxon>Prymnesiophyceae</taxon>
        <taxon>Prymnesiales</taxon>
        <taxon>Prymnesiaceae</taxon>
        <taxon>Prymnesium</taxon>
    </lineage>
</organism>
<dbReference type="SUPFAM" id="SSF53901">
    <property type="entry name" value="Thiolase-like"/>
    <property type="match status" value="1"/>
</dbReference>
<dbReference type="Gene3D" id="1.10.1200.10">
    <property type="entry name" value="ACP-like"/>
    <property type="match status" value="1"/>
</dbReference>
<keyword evidence="2" id="KW-0596">Phosphopantetheine</keyword>
<dbReference type="EMBL" id="JBGBPQ010000007">
    <property type="protein sequence ID" value="KAL1521309.1"/>
    <property type="molecule type" value="Genomic_DNA"/>
</dbReference>
<dbReference type="CDD" id="cd00833">
    <property type="entry name" value="PKS"/>
    <property type="match status" value="1"/>
</dbReference>
<evidence type="ECO:0000256" key="2">
    <source>
        <dbReference type="ARBA" id="ARBA00022450"/>
    </source>
</evidence>
<evidence type="ECO:0000259" key="9">
    <source>
        <dbReference type="PROSITE" id="PS52004"/>
    </source>
</evidence>